<name>A0A1Q6FB68_9BACT</name>
<protein>
    <recommendedName>
        <fullName evidence="1">Major tropism determinant N-terminal domain-containing protein</fullName>
    </recommendedName>
</protein>
<comment type="caution">
    <text evidence="2">The sequence shown here is derived from an EMBL/GenBank/DDBJ whole genome shotgun (WGS) entry which is preliminary data.</text>
</comment>
<dbReference type="InterPro" id="IPR041352">
    <property type="entry name" value="Mtd_N"/>
</dbReference>
<sequence>MATITVKSKIIVRNDTDANWVSANPVLLKGEAGYCTDKLCLKFGDGSTKWNDLPKFGGQSVIIQSTAPSDGSQHTYEEGTFWIDLSASSPEIYILIQRESDNREWLQLITAEALAAKGAMLAKDFAKESEAGAKTGYVDKALSADKLKTARAVTLAGAITGNTTFDGSKDISIETSLKPLEEQDIPELSLSKIKDAGTAAACNTGTEAGQIPVIGEGGKLNEALIPQQTLTTDNVNEGKKNLYYTNERVTNYLQDTANTFVMDGGNA</sequence>
<reference evidence="2 3" key="1">
    <citation type="journal article" date="2016" name="Nat. Biotechnol.">
        <title>Measurement of bacterial replication rates in microbial communities.</title>
        <authorList>
            <person name="Brown C.T."/>
            <person name="Olm M.R."/>
            <person name="Thomas B.C."/>
            <person name="Banfield J.F."/>
        </authorList>
    </citation>
    <scope>NUCLEOTIDE SEQUENCE [LARGE SCALE GENOMIC DNA]</scope>
    <source>
        <strain evidence="2">CAG:67_53_122</strain>
    </source>
</reference>
<dbReference type="STRING" id="28117.BHV66_03255"/>
<dbReference type="Pfam" id="PF18454">
    <property type="entry name" value="Mtd_N"/>
    <property type="match status" value="1"/>
</dbReference>
<dbReference type="RefSeq" id="WP_278339053.1">
    <property type="nucleotide sequence ID" value="NZ_BAAFLA010000011.1"/>
</dbReference>
<dbReference type="SUPFAM" id="SSF69349">
    <property type="entry name" value="Phage fibre proteins"/>
    <property type="match status" value="1"/>
</dbReference>
<accession>A0A1Q6FB68</accession>
<dbReference type="AlphaFoldDB" id="A0A1Q6FB68"/>
<organism evidence="2 3">
    <name type="scientific">Alistipes putredinis</name>
    <dbReference type="NCBI Taxonomy" id="28117"/>
    <lineage>
        <taxon>Bacteria</taxon>
        <taxon>Pseudomonadati</taxon>
        <taxon>Bacteroidota</taxon>
        <taxon>Bacteroidia</taxon>
        <taxon>Bacteroidales</taxon>
        <taxon>Rikenellaceae</taxon>
        <taxon>Alistipes</taxon>
    </lineage>
</organism>
<evidence type="ECO:0000259" key="1">
    <source>
        <dbReference type="Pfam" id="PF18454"/>
    </source>
</evidence>
<proteinExistence type="predicted"/>
<evidence type="ECO:0000313" key="2">
    <source>
        <dbReference type="EMBL" id="OKY95982.1"/>
    </source>
</evidence>
<feature type="domain" description="Major tropism determinant N-terminal" evidence="1">
    <location>
        <begin position="10"/>
        <end position="48"/>
    </location>
</feature>
<evidence type="ECO:0000313" key="3">
    <source>
        <dbReference type="Proteomes" id="UP000187417"/>
    </source>
</evidence>
<gene>
    <name evidence="2" type="ORF">BHV66_03255</name>
</gene>
<dbReference type="Proteomes" id="UP000187417">
    <property type="component" value="Unassembled WGS sequence"/>
</dbReference>
<dbReference type="EMBL" id="MNQH01000003">
    <property type="protein sequence ID" value="OKY95982.1"/>
    <property type="molecule type" value="Genomic_DNA"/>
</dbReference>